<dbReference type="SUPFAM" id="SSF103473">
    <property type="entry name" value="MFS general substrate transporter"/>
    <property type="match status" value="1"/>
</dbReference>
<dbReference type="PRINTS" id="PR00171">
    <property type="entry name" value="SUGRTRNSPORT"/>
</dbReference>
<accession>A0A4S8WTS6</accession>
<keyword evidence="4 9" id="KW-0812">Transmembrane</keyword>
<evidence type="ECO:0000256" key="3">
    <source>
        <dbReference type="ARBA" id="ARBA00022448"/>
    </source>
</evidence>
<dbReference type="InterPro" id="IPR020846">
    <property type="entry name" value="MFS_dom"/>
</dbReference>
<dbReference type="Proteomes" id="UP000310421">
    <property type="component" value="Unassembled WGS sequence"/>
</dbReference>
<reference evidence="11 12" key="1">
    <citation type="submission" date="2018-10" db="EMBL/GenBank/DDBJ databases">
        <title>Fifty Aureobasidium pullulans genomes reveal a recombining polyextremotolerant generalist.</title>
        <authorList>
            <person name="Gostincar C."/>
            <person name="Turk M."/>
            <person name="Zajc J."/>
            <person name="Gunde-Cimerman N."/>
        </authorList>
    </citation>
    <scope>NUCLEOTIDE SEQUENCE [LARGE SCALE GENOMIC DNA]</scope>
    <source>
        <strain evidence="11 12">EXF-10751</strain>
    </source>
</reference>
<dbReference type="AlphaFoldDB" id="A0A4S8WTS6"/>
<feature type="transmembrane region" description="Helical" evidence="9">
    <location>
        <begin position="129"/>
        <end position="150"/>
    </location>
</feature>
<dbReference type="InterPro" id="IPR005828">
    <property type="entry name" value="MFS_sugar_transport-like"/>
</dbReference>
<feature type="transmembrane region" description="Helical" evidence="9">
    <location>
        <begin position="446"/>
        <end position="466"/>
    </location>
</feature>
<dbReference type="EMBL" id="QZAN01000027">
    <property type="protein sequence ID" value="THW63520.1"/>
    <property type="molecule type" value="Genomic_DNA"/>
</dbReference>
<evidence type="ECO:0000256" key="9">
    <source>
        <dbReference type="SAM" id="Phobius"/>
    </source>
</evidence>
<dbReference type="GO" id="GO:0005366">
    <property type="term" value="F:myo-inositol:proton symporter activity"/>
    <property type="evidence" value="ECO:0007669"/>
    <property type="project" value="TreeGrafter"/>
</dbReference>
<proteinExistence type="inferred from homology"/>
<dbReference type="GO" id="GO:0016020">
    <property type="term" value="C:membrane"/>
    <property type="evidence" value="ECO:0007669"/>
    <property type="project" value="UniProtKB-SubCell"/>
</dbReference>
<dbReference type="InterPro" id="IPR036259">
    <property type="entry name" value="MFS_trans_sf"/>
</dbReference>
<evidence type="ECO:0000313" key="12">
    <source>
        <dbReference type="Proteomes" id="UP000310421"/>
    </source>
</evidence>
<evidence type="ECO:0000256" key="8">
    <source>
        <dbReference type="SAM" id="MobiDB-lite"/>
    </source>
</evidence>
<dbReference type="PROSITE" id="PS50850">
    <property type="entry name" value="MFS"/>
    <property type="match status" value="1"/>
</dbReference>
<gene>
    <name evidence="11" type="ORF">D6D20_03521</name>
</gene>
<feature type="transmembrane region" description="Helical" evidence="9">
    <location>
        <begin position="104"/>
        <end position="123"/>
    </location>
</feature>
<keyword evidence="6 9" id="KW-0472">Membrane</keyword>
<feature type="transmembrane region" description="Helical" evidence="9">
    <location>
        <begin position="190"/>
        <end position="209"/>
    </location>
</feature>
<feature type="transmembrane region" description="Helical" evidence="9">
    <location>
        <begin position="69"/>
        <end position="92"/>
    </location>
</feature>
<comment type="subcellular location">
    <subcellularLocation>
        <location evidence="1">Membrane</location>
        <topology evidence="1">Multi-pass membrane protein</topology>
    </subcellularLocation>
</comment>
<evidence type="ECO:0000256" key="7">
    <source>
        <dbReference type="ARBA" id="ARBA00049119"/>
    </source>
</evidence>
<evidence type="ECO:0000256" key="2">
    <source>
        <dbReference type="ARBA" id="ARBA00010992"/>
    </source>
</evidence>
<dbReference type="PANTHER" id="PTHR48020:SF12">
    <property type="entry name" value="PROTON MYO-INOSITOL COTRANSPORTER"/>
    <property type="match status" value="1"/>
</dbReference>
<protein>
    <submittedName>
        <fullName evidence="11">Putative MFS myo-inositol transporter</fullName>
    </submittedName>
</protein>
<comment type="catalytic activity">
    <reaction evidence="7">
        <text>myo-inositol(out) + H(+)(out) = myo-inositol(in) + H(+)(in)</text>
        <dbReference type="Rhea" id="RHEA:60364"/>
        <dbReference type="ChEBI" id="CHEBI:15378"/>
        <dbReference type="ChEBI" id="CHEBI:17268"/>
    </reaction>
</comment>
<comment type="similarity">
    <text evidence="2">Belongs to the major facilitator superfamily. Sugar transporter (TC 2.A.1.1) family.</text>
</comment>
<dbReference type="FunFam" id="1.20.1250.20:FF:000073">
    <property type="entry name" value="MFS myo-inositol transporter, putative"/>
    <property type="match status" value="1"/>
</dbReference>
<feature type="region of interest" description="Disordered" evidence="8">
    <location>
        <begin position="1"/>
        <end position="23"/>
    </location>
</feature>
<evidence type="ECO:0000256" key="1">
    <source>
        <dbReference type="ARBA" id="ARBA00004141"/>
    </source>
</evidence>
<feature type="transmembrane region" description="Helical" evidence="9">
    <location>
        <begin position="337"/>
        <end position="359"/>
    </location>
</feature>
<feature type="transmembrane region" description="Helical" evidence="9">
    <location>
        <begin position="312"/>
        <end position="330"/>
    </location>
</feature>
<dbReference type="PROSITE" id="PS00216">
    <property type="entry name" value="SUGAR_TRANSPORT_1"/>
    <property type="match status" value="1"/>
</dbReference>
<feature type="transmembrane region" description="Helical" evidence="9">
    <location>
        <begin position="162"/>
        <end position="184"/>
    </location>
</feature>
<feature type="transmembrane region" description="Helical" evidence="9">
    <location>
        <begin position="288"/>
        <end position="306"/>
    </location>
</feature>
<dbReference type="InterPro" id="IPR050814">
    <property type="entry name" value="Myo-inositol_Transporter"/>
</dbReference>
<keyword evidence="3" id="KW-0813">Transport</keyword>
<comment type="caution">
    <text evidence="11">The sequence shown here is derived from an EMBL/GenBank/DDBJ whole genome shotgun (WGS) entry which is preliminary data.</text>
</comment>
<feature type="transmembrane region" description="Helical" evidence="9">
    <location>
        <begin position="32"/>
        <end position="49"/>
    </location>
</feature>
<dbReference type="Pfam" id="PF00083">
    <property type="entry name" value="Sugar_tr"/>
    <property type="match status" value="1"/>
</dbReference>
<evidence type="ECO:0000256" key="4">
    <source>
        <dbReference type="ARBA" id="ARBA00022692"/>
    </source>
</evidence>
<evidence type="ECO:0000256" key="5">
    <source>
        <dbReference type="ARBA" id="ARBA00022989"/>
    </source>
</evidence>
<dbReference type="NCBIfam" id="TIGR00879">
    <property type="entry name" value="SP"/>
    <property type="match status" value="1"/>
</dbReference>
<dbReference type="InterPro" id="IPR003663">
    <property type="entry name" value="Sugar/inositol_transpt"/>
</dbReference>
<dbReference type="PROSITE" id="PS00217">
    <property type="entry name" value="SUGAR_TRANSPORT_2"/>
    <property type="match status" value="1"/>
</dbReference>
<evidence type="ECO:0000256" key="6">
    <source>
        <dbReference type="ARBA" id="ARBA00023136"/>
    </source>
</evidence>
<keyword evidence="5 9" id="KW-1133">Transmembrane helix</keyword>
<feature type="domain" description="Major facilitator superfamily (MFS) profile" evidence="10">
    <location>
        <begin position="36"/>
        <end position="474"/>
    </location>
</feature>
<dbReference type="Gene3D" id="1.20.1250.20">
    <property type="entry name" value="MFS general substrate transporter like domains"/>
    <property type="match status" value="1"/>
</dbReference>
<feature type="transmembrane region" description="Helical" evidence="9">
    <location>
        <begin position="418"/>
        <end position="440"/>
    </location>
</feature>
<dbReference type="PANTHER" id="PTHR48020">
    <property type="entry name" value="PROTON MYO-INOSITOL COTRANSPORTER"/>
    <property type="match status" value="1"/>
</dbReference>
<dbReference type="GO" id="GO:1904679">
    <property type="term" value="P:myo-inositol import across plasma membrane"/>
    <property type="evidence" value="ECO:0007669"/>
    <property type="project" value="TreeGrafter"/>
</dbReference>
<dbReference type="InterPro" id="IPR005829">
    <property type="entry name" value="Sugar_transporter_CS"/>
</dbReference>
<sequence>MHDESEQPLIVDENDDGVTSRPEVSKQDANKLIWLLTLSAGLSGLLFGYDTGVISSTLVSIHEDLGRTLTTLDLSMITSSTSLLALIASPLAGHFADSLGRRPVISVACGLFIFGALFQSAATNVWTMVLGRAVVGAAVGGASAVVPLYIAEISPADRRGQLVSVQSLFITGGQVVAYVVGWAVMGRWRWSVGAGAVPAILQAGLLVGMPESPRWLVLKGRDDEAAIVFSQLGHDDCNQIVSQVKHEVKEEQLSASGSMLNELITIPANRRALIIAAGLQALQQLSGFNSLMYFSATIFALVGFTSPIGTSLSISVSNFVFTLLAFAIIDRVGRRRILLYSIPFMILGLASCSLAFMHIDASPSDTVAPSTAVSAPKSPSPWSLVLLCSLIFYVASYACGLGCVPWQQSELFSLSVRSMGSGLATATNWTSNFIVGATFLPMMHTLGPSATFLVYVVVCLIGYAWVWRCYPETKNLELEQVKKLLENGWGVKANEVPNNLETLSPSHSSSSPISTLESLEPINNTGADVRTTIAWSSPKDIASGLQLINLVHADQVDGRTILLHRFELRDPLREGLRSECMSDYTVRGVGTGSGKSVSHRCCRVEAKLDRETVSRPRRFAVVINGTIARAAVSRERVDENLEFVTVPTSAIRLVVARPHDIAELLHMICRPGSTGTYLSV</sequence>
<evidence type="ECO:0000313" key="11">
    <source>
        <dbReference type="EMBL" id="THW63520.1"/>
    </source>
</evidence>
<name>A0A4S8WTS6_AURPU</name>
<feature type="transmembrane region" description="Helical" evidence="9">
    <location>
        <begin position="384"/>
        <end position="406"/>
    </location>
</feature>
<evidence type="ECO:0000259" key="10">
    <source>
        <dbReference type="PROSITE" id="PS50850"/>
    </source>
</evidence>
<organism evidence="11 12">
    <name type="scientific">Aureobasidium pullulans</name>
    <name type="common">Black yeast</name>
    <name type="synonym">Pullularia pullulans</name>
    <dbReference type="NCBI Taxonomy" id="5580"/>
    <lineage>
        <taxon>Eukaryota</taxon>
        <taxon>Fungi</taxon>
        <taxon>Dikarya</taxon>
        <taxon>Ascomycota</taxon>
        <taxon>Pezizomycotina</taxon>
        <taxon>Dothideomycetes</taxon>
        <taxon>Dothideomycetidae</taxon>
        <taxon>Dothideales</taxon>
        <taxon>Saccotheciaceae</taxon>
        <taxon>Aureobasidium</taxon>
    </lineage>
</organism>